<evidence type="ECO:0000256" key="1">
    <source>
        <dbReference type="SAM" id="Phobius"/>
    </source>
</evidence>
<keyword evidence="3" id="KW-1185">Reference proteome</keyword>
<keyword evidence="1" id="KW-1133">Transmembrane helix</keyword>
<accession>A0AAE3KZD8</accession>
<evidence type="ECO:0000313" key="2">
    <source>
        <dbReference type="EMBL" id="MCR1899070.1"/>
    </source>
</evidence>
<gene>
    <name evidence="2" type="ORF">NSA47_08755</name>
</gene>
<dbReference type="RefSeq" id="WP_257531018.1">
    <property type="nucleotide sequence ID" value="NZ_JANKAS010000006.1"/>
</dbReference>
<organism evidence="2 3">
    <name type="scientific">Irregularibacter muris</name>
    <dbReference type="NCBI Taxonomy" id="1796619"/>
    <lineage>
        <taxon>Bacteria</taxon>
        <taxon>Bacillati</taxon>
        <taxon>Bacillota</taxon>
        <taxon>Clostridia</taxon>
        <taxon>Eubacteriales</taxon>
        <taxon>Eubacteriaceae</taxon>
        <taxon>Irregularibacter</taxon>
    </lineage>
</organism>
<dbReference type="AlphaFoldDB" id="A0AAE3KZD8"/>
<proteinExistence type="predicted"/>
<feature type="transmembrane region" description="Helical" evidence="1">
    <location>
        <begin position="6"/>
        <end position="26"/>
    </location>
</feature>
<comment type="caution">
    <text evidence="2">The sequence shown here is derived from an EMBL/GenBank/DDBJ whole genome shotgun (WGS) entry which is preliminary data.</text>
</comment>
<reference evidence="2" key="1">
    <citation type="submission" date="2022-07" db="EMBL/GenBank/DDBJ databases">
        <title>Enhanced cultured diversity of the mouse gut microbiota enables custom-made synthetic communities.</title>
        <authorList>
            <person name="Afrizal A."/>
        </authorList>
    </citation>
    <scope>NUCLEOTIDE SEQUENCE</scope>
    <source>
        <strain evidence="2">DSM 28593</strain>
    </source>
</reference>
<dbReference type="EMBL" id="JANKAS010000006">
    <property type="protein sequence ID" value="MCR1899070.1"/>
    <property type="molecule type" value="Genomic_DNA"/>
</dbReference>
<dbReference type="Proteomes" id="UP001205748">
    <property type="component" value="Unassembled WGS sequence"/>
</dbReference>
<protein>
    <submittedName>
        <fullName evidence="2">Uncharacterized protein</fullName>
    </submittedName>
</protein>
<keyword evidence="1" id="KW-0472">Membrane</keyword>
<evidence type="ECO:0000313" key="3">
    <source>
        <dbReference type="Proteomes" id="UP001205748"/>
    </source>
</evidence>
<keyword evidence="1" id="KW-0812">Transmembrane</keyword>
<sequence length="73" mass="8860">MYWSPITILVGIFGICLILYSFQQIWRFIKKKPSKSNGEEEIYQSQSDLKYDKYQENNPDYDKYKADVYRFKS</sequence>
<name>A0AAE3KZD8_9FIRM</name>